<sequence>MSHLEDYIHEQVEDSFIALKKIELTAYLTLIEDQETEKLDDMSSFPIHLRATFGGMLNFRENKSSISTIDTVYKQNGKLNTIDDINEQVIRDLISSAFVGDDDTVDQYIFAIRDSDNDLLSTVASVSVRTNLDLQTIGVERIRGEVDDTIKIERSISRKGLTAAIIVLASLIVSFCISFGIFRCVERKYFSCTGSKFPENSILTYPDSVGRDTDKDSLGSLESNPDNDNNGNLREWPMSDEELEASNNSAVYASGNTATKVSNHYSNSSLPFCSTFIEDDYEDSKVMSSIQSSISAYSTRTAQLKSSGSFGSNSTRSRSRRVSRAYCNDGDNEGTHRIASKAPTKKKLPKSTRVVVTYDSPVADNNSKSSSHKNDTINNVSHSNELCHEEFLYHPSSLSLPAPKESKNALAENQNLRQKRKKSRRKMNHPKSSAIANPMESILEDENEEEESVKSEDDGAYYSESEVETEGEEGLCIGNMYVNNAQPVPL</sequence>
<feature type="compositionally biased region" description="Low complexity" evidence="1">
    <location>
        <begin position="306"/>
        <end position="316"/>
    </location>
</feature>
<accession>A0A7S4T114</accession>
<feature type="compositionally biased region" description="Polar residues" evidence="1">
    <location>
        <begin position="481"/>
        <end position="490"/>
    </location>
</feature>
<feature type="compositionally biased region" description="Acidic residues" evidence="1">
    <location>
        <begin position="442"/>
        <end position="451"/>
    </location>
</feature>
<reference evidence="3" key="1">
    <citation type="submission" date="2021-01" db="EMBL/GenBank/DDBJ databases">
        <authorList>
            <person name="Corre E."/>
            <person name="Pelletier E."/>
            <person name="Niang G."/>
            <person name="Scheremetjew M."/>
            <person name="Finn R."/>
            <person name="Kale V."/>
            <person name="Holt S."/>
            <person name="Cochrane G."/>
            <person name="Meng A."/>
            <person name="Brown T."/>
            <person name="Cohen L."/>
        </authorList>
    </citation>
    <scope>NUCLEOTIDE SEQUENCE</scope>
    <source>
        <strain evidence="3">GSO104</strain>
    </source>
</reference>
<name>A0A7S4T114_9STRA</name>
<feature type="region of interest" description="Disordered" evidence="1">
    <location>
        <begin position="301"/>
        <end position="379"/>
    </location>
</feature>
<gene>
    <name evidence="3" type="ORF">DBRI00130_LOCUS41480</name>
</gene>
<proteinExistence type="predicted"/>
<dbReference type="EMBL" id="HBNS01057661">
    <property type="protein sequence ID" value="CAE4662170.1"/>
    <property type="molecule type" value="Transcribed_RNA"/>
</dbReference>
<protein>
    <submittedName>
        <fullName evidence="3">Uncharacterized protein</fullName>
    </submittedName>
</protein>
<feature type="region of interest" description="Disordered" evidence="1">
    <location>
        <begin position="214"/>
        <end position="235"/>
    </location>
</feature>
<keyword evidence="2" id="KW-0812">Transmembrane</keyword>
<evidence type="ECO:0000256" key="2">
    <source>
        <dbReference type="SAM" id="Phobius"/>
    </source>
</evidence>
<evidence type="ECO:0000256" key="1">
    <source>
        <dbReference type="SAM" id="MobiDB-lite"/>
    </source>
</evidence>
<feature type="region of interest" description="Disordered" evidence="1">
    <location>
        <begin position="398"/>
        <end position="490"/>
    </location>
</feature>
<keyword evidence="2" id="KW-0472">Membrane</keyword>
<keyword evidence="2" id="KW-1133">Transmembrane helix</keyword>
<feature type="transmembrane region" description="Helical" evidence="2">
    <location>
        <begin position="161"/>
        <end position="182"/>
    </location>
</feature>
<organism evidence="3">
    <name type="scientific">Ditylum brightwellii</name>
    <dbReference type="NCBI Taxonomy" id="49249"/>
    <lineage>
        <taxon>Eukaryota</taxon>
        <taxon>Sar</taxon>
        <taxon>Stramenopiles</taxon>
        <taxon>Ochrophyta</taxon>
        <taxon>Bacillariophyta</taxon>
        <taxon>Mediophyceae</taxon>
        <taxon>Lithodesmiophycidae</taxon>
        <taxon>Lithodesmiales</taxon>
        <taxon>Lithodesmiaceae</taxon>
        <taxon>Ditylum</taxon>
    </lineage>
</organism>
<dbReference type="AlphaFoldDB" id="A0A7S4T114"/>
<evidence type="ECO:0000313" key="3">
    <source>
        <dbReference type="EMBL" id="CAE4662170.1"/>
    </source>
</evidence>
<feature type="compositionally biased region" description="Polar residues" evidence="1">
    <location>
        <begin position="220"/>
        <end position="232"/>
    </location>
</feature>
<feature type="compositionally biased region" description="Basic residues" evidence="1">
    <location>
        <begin position="417"/>
        <end position="429"/>
    </location>
</feature>